<dbReference type="AlphaFoldDB" id="C3ZKB6"/>
<evidence type="ECO:0000313" key="7">
    <source>
        <dbReference type="EMBL" id="EEN47015.1"/>
    </source>
</evidence>
<comment type="subcellular location">
    <subcellularLocation>
        <location evidence="1">Membrane</location>
    </subcellularLocation>
</comment>
<comment type="similarity">
    <text evidence="2">Belongs to the CD36 family.</text>
</comment>
<dbReference type="PANTHER" id="PTHR11923:SF111">
    <property type="entry name" value="LYSOSOME MEMBRANE PROTEIN 2-LIKE"/>
    <property type="match status" value="1"/>
</dbReference>
<protein>
    <submittedName>
        <fullName evidence="7">Uncharacterized protein</fullName>
    </submittedName>
</protein>
<dbReference type="GO" id="GO:0016020">
    <property type="term" value="C:membrane"/>
    <property type="evidence" value="ECO:0007669"/>
    <property type="project" value="UniProtKB-SubCell"/>
</dbReference>
<dbReference type="eggNOG" id="KOG3776">
    <property type="taxonomic scope" value="Eukaryota"/>
</dbReference>
<proteinExistence type="inferred from homology"/>
<gene>
    <name evidence="7" type="ORF">BRAFLDRAFT_69445</name>
</gene>
<keyword evidence="6" id="KW-0325">Glycoprotein</keyword>
<name>C3ZKB6_BRAFL</name>
<dbReference type="PANTHER" id="PTHR11923">
    <property type="entry name" value="SCAVENGER RECEPTOR CLASS B TYPE-1 SR-B1"/>
    <property type="match status" value="1"/>
</dbReference>
<reference evidence="7" key="1">
    <citation type="journal article" date="2008" name="Nature">
        <title>The amphioxus genome and the evolution of the chordate karyotype.</title>
        <authorList>
            <consortium name="US DOE Joint Genome Institute (JGI-PGF)"/>
            <person name="Putnam N.H."/>
            <person name="Butts T."/>
            <person name="Ferrier D.E.K."/>
            <person name="Furlong R.F."/>
            <person name="Hellsten U."/>
            <person name="Kawashima T."/>
            <person name="Robinson-Rechavi M."/>
            <person name="Shoguchi E."/>
            <person name="Terry A."/>
            <person name="Yu J.-K."/>
            <person name="Benito-Gutierrez E.L."/>
            <person name="Dubchak I."/>
            <person name="Garcia-Fernandez J."/>
            <person name="Gibson-Brown J.J."/>
            <person name="Grigoriev I.V."/>
            <person name="Horton A.C."/>
            <person name="de Jong P.J."/>
            <person name="Jurka J."/>
            <person name="Kapitonov V.V."/>
            <person name="Kohara Y."/>
            <person name="Kuroki Y."/>
            <person name="Lindquist E."/>
            <person name="Lucas S."/>
            <person name="Osoegawa K."/>
            <person name="Pennacchio L.A."/>
            <person name="Salamov A.A."/>
            <person name="Satou Y."/>
            <person name="Sauka-Spengler T."/>
            <person name="Schmutz J."/>
            <person name="Shin-I T."/>
            <person name="Toyoda A."/>
            <person name="Bronner-Fraser M."/>
            <person name="Fujiyama A."/>
            <person name="Holland L.Z."/>
            <person name="Holland P.W.H."/>
            <person name="Satoh N."/>
            <person name="Rokhsar D.S."/>
        </authorList>
    </citation>
    <scope>NUCLEOTIDE SEQUENCE [LARGE SCALE GENOMIC DNA]</scope>
    <source>
        <strain evidence="7">S238N-H82</strain>
        <tissue evidence="7">Testes</tissue>
    </source>
</reference>
<evidence type="ECO:0000256" key="2">
    <source>
        <dbReference type="ARBA" id="ARBA00010532"/>
    </source>
</evidence>
<sequence>MLSGYHEPLLKLAKTFAPELIKDDTFGIFRIMGGQYNASDGVYTIYTGQADPRKYTYIDRWNGMREVNYWNKTGTCNMINGTGNYISLNCKAQGDPSLLDTVWGLQPDKHKHQTFLDVEPTTGLAMNVARRVQINMDVRPVPHIRMTGRETTALQNQRA</sequence>
<dbReference type="InParanoid" id="C3ZKB6"/>
<dbReference type="Pfam" id="PF01130">
    <property type="entry name" value="CD36"/>
    <property type="match status" value="2"/>
</dbReference>
<evidence type="ECO:0000256" key="6">
    <source>
        <dbReference type="ARBA" id="ARBA00023180"/>
    </source>
</evidence>
<dbReference type="STRING" id="7739.C3ZKB6"/>
<evidence type="ECO:0000256" key="5">
    <source>
        <dbReference type="ARBA" id="ARBA00023136"/>
    </source>
</evidence>
<evidence type="ECO:0000256" key="1">
    <source>
        <dbReference type="ARBA" id="ARBA00004370"/>
    </source>
</evidence>
<dbReference type="EMBL" id="GG666636">
    <property type="protein sequence ID" value="EEN47015.1"/>
    <property type="molecule type" value="Genomic_DNA"/>
</dbReference>
<keyword evidence="4" id="KW-1133">Transmembrane helix</keyword>
<evidence type="ECO:0000256" key="3">
    <source>
        <dbReference type="ARBA" id="ARBA00022692"/>
    </source>
</evidence>
<keyword evidence="5" id="KW-0472">Membrane</keyword>
<organism>
    <name type="scientific">Branchiostoma floridae</name>
    <name type="common">Florida lancelet</name>
    <name type="synonym">Amphioxus</name>
    <dbReference type="NCBI Taxonomy" id="7739"/>
    <lineage>
        <taxon>Eukaryota</taxon>
        <taxon>Metazoa</taxon>
        <taxon>Chordata</taxon>
        <taxon>Cephalochordata</taxon>
        <taxon>Leptocardii</taxon>
        <taxon>Amphioxiformes</taxon>
        <taxon>Branchiostomatidae</taxon>
        <taxon>Branchiostoma</taxon>
    </lineage>
</organism>
<accession>C3ZKB6</accession>
<evidence type="ECO:0000256" key="4">
    <source>
        <dbReference type="ARBA" id="ARBA00022989"/>
    </source>
</evidence>
<keyword evidence="3" id="KW-0812">Transmembrane</keyword>
<dbReference type="InterPro" id="IPR002159">
    <property type="entry name" value="CD36_fam"/>
</dbReference>